<keyword evidence="2" id="KW-1133">Transmembrane helix</keyword>
<evidence type="ECO:0000313" key="4">
    <source>
        <dbReference type="EMBL" id="CAE0060164.1"/>
    </source>
</evidence>
<accession>A0A7S3A350</accession>
<gene>
    <name evidence="4" type="ORF">RMAR00112_LOCUS28230</name>
</gene>
<feature type="transmembrane region" description="Helical" evidence="2">
    <location>
        <begin position="513"/>
        <end position="536"/>
    </location>
</feature>
<feature type="compositionally biased region" description="Polar residues" evidence="1">
    <location>
        <begin position="285"/>
        <end position="306"/>
    </location>
</feature>
<organism evidence="4">
    <name type="scientific">Rhodosorus marinus</name>
    <dbReference type="NCBI Taxonomy" id="101924"/>
    <lineage>
        <taxon>Eukaryota</taxon>
        <taxon>Rhodophyta</taxon>
        <taxon>Stylonematophyceae</taxon>
        <taxon>Stylonematales</taxon>
        <taxon>Stylonemataceae</taxon>
        <taxon>Rhodosorus</taxon>
    </lineage>
</organism>
<reference evidence="4" key="1">
    <citation type="submission" date="2021-01" db="EMBL/GenBank/DDBJ databases">
        <authorList>
            <person name="Corre E."/>
            <person name="Pelletier E."/>
            <person name="Niang G."/>
            <person name="Scheremetjew M."/>
            <person name="Finn R."/>
            <person name="Kale V."/>
            <person name="Holt S."/>
            <person name="Cochrane G."/>
            <person name="Meng A."/>
            <person name="Brown T."/>
            <person name="Cohen L."/>
        </authorList>
    </citation>
    <scope>NUCLEOTIDE SEQUENCE</scope>
    <source>
        <strain evidence="4">CCMP 769</strain>
    </source>
</reference>
<feature type="region of interest" description="Disordered" evidence="1">
    <location>
        <begin position="262"/>
        <end position="380"/>
    </location>
</feature>
<name>A0A7S3A350_9RHOD</name>
<feature type="signal peptide" evidence="3">
    <location>
        <begin position="1"/>
        <end position="25"/>
    </location>
</feature>
<evidence type="ECO:0000256" key="1">
    <source>
        <dbReference type="SAM" id="MobiDB-lite"/>
    </source>
</evidence>
<evidence type="ECO:0008006" key="5">
    <source>
        <dbReference type="Google" id="ProtNLM"/>
    </source>
</evidence>
<feature type="compositionally biased region" description="Polar residues" evidence="1">
    <location>
        <begin position="342"/>
        <end position="362"/>
    </location>
</feature>
<protein>
    <recommendedName>
        <fullName evidence="5">Transmembrane protein</fullName>
    </recommendedName>
</protein>
<keyword evidence="2" id="KW-0472">Membrane</keyword>
<feature type="transmembrane region" description="Helical" evidence="2">
    <location>
        <begin position="240"/>
        <end position="260"/>
    </location>
</feature>
<feature type="transmembrane region" description="Helical" evidence="2">
    <location>
        <begin position="392"/>
        <end position="409"/>
    </location>
</feature>
<evidence type="ECO:0000256" key="2">
    <source>
        <dbReference type="SAM" id="Phobius"/>
    </source>
</evidence>
<feature type="chain" id="PRO_5031276745" description="Transmembrane protein" evidence="3">
    <location>
        <begin position="26"/>
        <end position="607"/>
    </location>
</feature>
<dbReference type="EMBL" id="HBHW01036723">
    <property type="protein sequence ID" value="CAE0060164.1"/>
    <property type="molecule type" value="Transcribed_RNA"/>
</dbReference>
<keyword evidence="2" id="KW-0812">Transmembrane</keyword>
<proteinExistence type="predicted"/>
<evidence type="ECO:0000256" key="3">
    <source>
        <dbReference type="SAM" id="SignalP"/>
    </source>
</evidence>
<keyword evidence="3" id="KW-0732">Signal</keyword>
<dbReference type="AlphaFoldDB" id="A0A7S3A350"/>
<sequence>MNGISPNVLLLILVAVFLYWRGGSSEAREGGEAKVVRIPAFPRNSPAREETFKHKSVTCWCAQENVLCSVPQGLVSGSEKIVCGGYDDIDEKHCRFEYDLHNPSTKFAVVSGEPWKVDVEYGSAGTDGKWFGGGMPRTQADLFNIMMRLTSGFGGRRHSMHRSMYSGRRGWGSGNGLFFGDPFKAVLNQAFRLGTKVSGHSGIMNGFGRWRSGFHKKKSHKAWSKPRSPRGGYSRRSTSFFSFKGIMLCIGLFVLTSKYLGPSRNRANSRNPRRGEQGAGERSGENGQDNIQAGDQNEEGMSSSQTREAHVSPSEDLARGEESSRNLTGEDQQADVIGGETPDTQSDQADGVESLNSETQVDNEQESARPSPDDDPEFRPVQGITRFWRKGGFFNLLVFLSVFEIVSVLLRTGKLYDLVLGLSLTFATYKFVATKMSLAVWEAVGPSIETAFARALEKLKRTREWTNSVLGDAKEKIAERAEVVRDYISRNQAYASTAGRRAQSFLESQRQQLSVGLAEMDVTTIAAAVLACYVVYQVLYRFVAWELMKLVGLVAVAYFAYQLIESGSTRDGPRERVDREGSNASFNTEFRGFSRRTGGFARHRRRW</sequence>